<dbReference type="GO" id="GO:0003824">
    <property type="term" value="F:catalytic activity"/>
    <property type="evidence" value="ECO:0007669"/>
    <property type="project" value="InterPro"/>
</dbReference>
<keyword evidence="4" id="KW-0408">Iron</keyword>
<dbReference type="GO" id="GO:0005829">
    <property type="term" value="C:cytosol"/>
    <property type="evidence" value="ECO:0007669"/>
    <property type="project" value="TreeGrafter"/>
</dbReference>
<dbReference type="Gene3D" id="3.80.30.20">
    <property type="entry name" value="tm_1862 like domain"/>
    <property type="match status" value="1"/>
</dbReference>
<dbReference type="EMBL" id="JACGZW010000015">
    <property type="protein sequence ID" value="MBB1158666.1"/>
    <property type="molecule type" value="Genomic_DNA"/>
</dbReference>
<proteinExistence type="predicted"/>
<evidence type="ECO:0000313" key="8">
    <source>
        <dbReference type="Proteomes" id="UP000526734"/>
    </source>
</evidence>
<dbReference type="SFLD" id="SFLDG01123">
    <property type="entry name" value="methyltransferase_(Class_B)"/>
    <property type="match status" value="1"/>
</dbReference>
<feature type="domain" description="Radical SAM core" evidence="6">
    <location>
        <begin position="209"/>
        <end position="435"/>
    </location>
</feature>
<evidence type="ECO:0000259" key="6">
    <source>
        <dbReference type="PROSITE" id="PS51918"/>
    </source>
</evidence>
<keyword evidence="8" id="KW-1185">Reference proteome</keyword>
<dbReference type="Gene3D" id="3.40.50.280">
    <property type="entry name" value="Cobalamin-binding domain"/>
    <property type="match status" value="1"/>
</dbReference>
<sequence length="487" mass="53598">MINLVIGRCRLSILGRHRPPVIIRETPDLGAVMARVALVNLASLEMPGNEPIFPIGLRCVQDALDRAGHHTQLIDLVEDPQAHDDLSWAAQPWDVIGFTIRNIDPLDLACDNHVEHYVEFVNRVRAAAGSRCPLFVGGGPGYSLFADVLLPLLGFDVGVVGPGENMMLDIVASPEAYRGTGRNLGGGRYGGFTAEALRHPPSLLAAYARSPTAMIGVEAKRKTCYQGCSYCPYAHISGENKGELKPRELLAEELRAIHAAGIRRVFFTDSIFNSELRPAKEVVRTIAGLALPGLTWCAYFTPKPFDDELAELLVGSGVDYVLVSPDSLDDGVMRALGKSFRSRHVDRFVERCRQRDLPLRVNVVFGGPGETRETVRATARCADAMLSDDELVMNLGYRVLPSTAMARQLGLADSDLLSPTFYPFDPELFSWVIEEVDQRFVPTKMMFNILAGRVASRKMFPLRPQPGAAGQVMSLPYLPLTRQRWAT</sequence>
<dbReference type="InterPro" id="IPR007197">
    <property type="entry name" value="rSAM"/>
</dbReference>
<gene>
    <name evidence="7" type="ORF">H4281_36445</name>
</gene>
<protein>
    <submittedName>
        <fullName evidence="7">B12-binding domain-containing radical SAM protein</fullName>
    </submittedName>
</protein>
<keyword evidence="3" id="KW-0479">Metal-binding</keyword>
<keyword evidence="5" id="KW-0411">Iron-sulfur</keyword>
<dbReference type="InterPro" id="IPR051198">
    <property type="entry name" value="BchE-like"/>
</dbReference>
<dbReference type="GO" id="GO:0051539">
    <property type="term" value="F:4 iron, 4 sulfur cluster binding"/>
    <property type="evidence" value="ECO:0007669"/>
    <property type="project" value="UniProtKB-KW"/>
</dbReference>
<evidence type="ECO:0000256" key="1">
    <source>
        <dbReference type="ARBA" id="ARBA00001966"/>
    </source>
</evidence>
<dbReference type="SFLD" id="SFLDG01082">
    <property type="entry name" value="B12-binding_domain_containing"/>
    <property type="match status" value="1"/>
</dbReference>
<dbReference type="AlphaFoldDB" id="A0A7W3ZEJ7"/>
<evidence type="ECO:0000256" key="4">
    <source>
        <dbReference type="ARBA" id="ARBA00023004"/>
    </source>
</evidence>
<reference evidence="7 8" key="1">
    <citation type="submission" date="2020-08" db="EMBL/GenBank/DDBJ databases">
        <title>Amycolatopsis sp. nov. DR6-1 isolated from Dendrobium heterocarpum.</title>
        <authorList>
            <person name="Tedsree N."/>
            <person name="Kuncharoen N."/>
            <person name="Likhitwitayawuid K."/>
            <person name="Tanasupawat S."/>
        </authorList>
    </citation>
    <scope>NUCLEOTIDE SEQUENCE [LARGE SCALE GENOMIC DNA]</scope>
    <source>
        <strain evidence="7 8">DR6-1</strain>
    </source>
</reference>
<dbReference type="InterPro" id="IPR058240">
    <property type="entry name" value="rSAM_sf"/>
</dbReference>
<dbReference type="PANTHER" id="PTHR43409:SF16">
    <property type="entry name" value="SLR0320 PROTEIN"/>
    <property type="match status" value="1"/>
</dbReference>
<dbReference type="Pfam" id="PF04055">
    <property type="entry name" value="Radical_SAM"/>
    <property type="match status" value="1"/>
</dbReference>
<dbReference type="PROSITE" id="PS51918">
    <property type="entry name" value="RADICAL_SAM"/>
    <property type="match status" value="1"/>
</dbReference>
<dbReference type="SMART" id="SM00729">
    <property type="entry name" value="Elp3"/>
    <property type="match status" value="1"/>
</dbReference>
<comment type="caution">
    <text evidence="7">The sequence shown here is derived from an EMBL/GenBank/DDBJ whole genome shotgun (WGS) entry which is preliminary data.</text>
</comment>
<dbReference type="SFLD" id="SFLDS00029">
    <property type="entry name" value="Radical_SAM"/>
    <property type="match status" value="1"/>
</dbReference>
<dbReference type="InterPro" id="IPR034466">
    <property type="entry name" value="Methyltransferase_Class_B"/>
</dbReference>
<dbReference type="Proteomes" id="UP000526734">
    <property type="component" value="Unassembled WGS sequence"/>
</dbReference>
<name>A0A7W3ZEJ7_9PSEU</name>
<dbReference type="InterPro" id="IPR023404">
    <property type="entry name" value="rSAM_horseshoe"/>
</dbReference>
<dbReference type="InterPro" id="IPR006638">
    <property type="entry name" value="Elp3/MiaA/NifB-like_rSAM"/>
</dbReference>
<accession>A0A7W3ZEJ7</accession>
<dbReference type="CDD" id="cd01335">
    <property type="entry name" value="Radical_SAM"/>
    <property type="match status" value="1"/>
</dbReference>
<dbReference type="PANTHER" id="PTHR43409">
    <property type="entry name" value="ANAEROBIC MAGNESIUM-PROTOPORPHYRIN IX MONOMETHYL ESTER CYCLASE-RELATED"/>
    <property type="match status" value="1"/>
</dbReference>
<evidence type="ECO:0000313" key="7">
    <source>
        <dbReference type="EMBL" id="MBB1158666.1"/>
    </source>
</evidence>
<dbReference type="RefSeq" id="WP_043837233.1">
    <property type="nucleotide sequence ID" value="NZ_JACGZW010000015.1"/>
</dbReference>
<organism evidence="7 8">
    <name type="scientific">Amycolatopsis dendrobii</name>
    <dbReference type="NCBI Taxonomy" id="2760662"/>
    <lineage>
        <taxon>Bacteria</taxon>
        <taxon>Bacillati</taxon>
        <taxon>Actinomycetota</taxon>
        <taxon>Actinomycetes</taxon>
        <taxon>Pseudonocardiales</taxon>
        <taxon>Pseudonocardiaceae</taxon>
        <taxon>Amycolatopsis</taxon>
    </lineage>
</organism>
<dbReference type="GO" id="GO:0046872">
    <property type="term" value="F:metal ion binding"/>
    <property type="evidence" value="ECO:0007669"/>
    <property type="project" value="UniProtKB-KW"/>
</dbReference>
<dbReference type="SUPFAM" id="SSF102114">
    <property type="entry name" value="Radical SAM enzymes"/>
    <property type="match status" value="1"/>
</dbReference>
<keyword evidence="2" id="KW-0949">S-adenosyl-L-methionine</keyword>
<evidence type="ECO:0000256" key="5">
    <source>
        <dbReference type="ARBA" id="ARBA00023014"/>
    </source>
</evidence>
<evidence type="ECO:0000256" key="3">
    <source>
        <dbReference type="ARBA" id="ARBA00022723"/>
    </source>
</evidence>
<evidence type="ECO:0000256" key="2">
    <source>
        <dbReference type="ARBA" id="ARBA00022691"/>
    </source>
</evidence>
<comment type="cofactor">
    <cofactor evidence="1">
        <name>[4Fe-4S] cluster</name>
        <dbReference type="ChEBI" id="CHEBI:49883"/>
    </cofactor>
</comment>